<keyword evidence="2 4" id="KW-0934">Plastid</keyword>
<gene>
    <name evidence="4" type="primary">ycf36</name>
    <name evidence="4" type="ORF">Kuma_019</name>
</gene>
<dbReference type="AlphaFoldDB" id="A0A1C9CGE0"/>
<organism evidence="4">
    <name type="scientific">Kumanoa americana</name>
    <dbReference type="NCBI Taxonomy" id="1196377"/>
    <lineage>
        <taxon>Eukaryota</taxon>
        <taxon>Rhodophyta</taxon>
        <taxon>Florideophyceae</taxon>
        <taxon>Nemaliophycidae</taxon>
        <taxon>Batrachospermales</taxon>
        <taxon>Batrachospermaceae</taxon>
        <taxon>Kumanoa</taxon>
    </lineage>
</organism>
<feature type="transmembrane region" description="Helical" evidence="3">
    <location>
        <begin position="75"/>
        <end position="96"/>
    </location>
</feature>
<evidence type="ECO:0000256" key="3">
    <source>
        <dbReference type="SAM" id="Phobius"/>
    </source>
</evidence>
<keyword evidence="3" id="KW-0812">Transmembrane</keyword>
<dbReference type="PANTHER" id="PTHR34214:SF3">
    <property type="entry name" value="PROTEIN CONSERVED IN THE GREEN LINEAGE AND DIATOMS 27, CHLOROPLASTIC"/>
    <property type="match status" value="1"/>
</dbReference>
<keyword evidence="3" id="KW-1133">Transmembrane helix</keyword>
<dbReference type="GeneID" id="29056734"/>
<feature type="transmembrane region" description="Helical" evidence="3">
    <location>
        <begin position="41"/>
        <end position="63"/>
    </location>
</feature>
<evidence type="ECO:0008006" key="5">
    <source>
        <dbReference type="Google" id="ProtNLM"/>
    </source>
</evidence>
<evidence type="ECO:0000256" key="1">
    <source>
        <dbReference type="ARBA" id="ARBA00004474"/>
    </source>
</evidence>
<evidence type="ECO:0000256" key="2">
    <source>
        <dbReference type="ARBA" id="ARBA00022640"/>
    </source>
</evidence>
<proteinExistence type="predicted"/>
<reference evidence="4" key="1">
    <citation type="journal article" date="2018" name="PLoS ONE">
        <title>Plastid genome analysis of three Nemaliophycidae red algal species suggests environmental adaptation for iron limited habitats.</title>
        <authorList>
            <person name="Cho C.H."/>
            <person name="Choi J.W."/>
            <person name="Lam D.W."/>
            <person name="Kim K.M."/>
            <person name="Yoon H.S."/>
        </authorList>
    </citation>
    <scope>NUCLEOTIDE SEQUENCE</scope>
</reference>
<dbReference type="EMBL" id="KX284725">
    <property type="protein sequence ID" value="AOM67453.1"/>
    <property type="molecule type" value="Genomic_DNA"/>
</dbReference>
<accession>A0A1C9CGE0</accession>
<keyword evidence="3" id="KW-0472">Membrane</keyword>
<comment type="subcellular location">
    <subcellularLocation>
        <location evidence="1">Plastid</location>
    </subcellularLocation>
</comment>
<name>A0A1C9CGE0_9FLOR</name>
<dbReference type="Pfam" id="PF06799">
    <property type="entry name" value="CGLD27-like"/>
    <property type="match status" value="1"/>
</dbReference>
<geneLocation type="plastid" evidence="4"/>
<protein>
    <recommendedName>
        <fullName evidence="5">Ycf36</fullName>
    </recommendedName>
</protein>
<dbReference type="InterPro" id="IPR009631">
    <property type="entry name" value="CGLD27-like"/>
</dbReference>
<dbReference type="GO" id="GO:0009536">
    <property type="term" value="C:plastid"/>
    <property type="evidence" value="ECO:0007669"/>
    <property type="project" value="UniProtKB-SubCell"/>
</dbReference>
<dbReference type="PANTHER" id="PTHR34214">
    <property type="match status" value="1"/>
</dbReference>
<dbReference type="RefSeq" id="YP_009297719.1">
    <property type="nucleotide sequence ID" value="NC_031178.1"/>
</dbReference>
<sequence>MSTHEYQNLCPVPFEQQPLNEYTALKKSMLFAWSTKTINNFIIKLLIVFASFMFVELSIYLIIIYIKHTLLQVSILVHMIIIPILTIEFLLIRLYLGWSYILKRLLSAVVFYEESGWYDGQLWIKPADILIQDRLIGIYQVGPILEKIKVIFFINSFFLSWEFIYT</sequence>
<evidence type="ECO:0000313" key="4">
    <source>
        <dbReference type="EMBL" id="AOM67453.1"/>
    </source>
</evidence>